<dbReference type="Proteomes" id="UP000295788">
    <property type="component" value="Unassembled WGS sequence"/>
</dbReference>
<reference evidence="2 3" key="1">
    <citation type="submission" date="2019-03" db="EMBL/GenBank/DDBJ databases">
        <title>Genomic Encyclopedia of Type Strains, Phase IV (KMG-IV): sequencing the most valuable type-strain genomes for metagenomic binning, comparative biology and taxonomic classification.</title>
        <authorList>
            <person name="Goeker M."/>
        </authorList>
    </citation>
    <scope>NUCLEOTIDE SEQUENCE [LARGE SCALE GENOMIC DNA]</scope>
    <source>
        <strain evidence="2 3">DSM 23802</strain>
    </source>
</reference>
<proteinExistence type="predicted"/>
<sequence>MMIIGKTILVILVGLAGGLAVGSGFVAFITVLDIIPRLAQMIKGFDYIPWFQRALVVGVVTFTWIDLRGITFKLPQMVTFILGLFHGVFVGMFAAALTEVVNVLPILAKRLNMANAILFLLMAMVFGKVVGSLLHWLIYVPK</sequence>
<dbReference type="InterPro" id="IPR020144">
    <property type="entry name" value="SpoVAB"/>
</dbReference>
<feature type="transmembrane region" description="Helical" evidence="1">
    <location>
        <begin position="47"/>
        <end position="65"/>
    </location>
</feature>
<evidence type="ECO:0000313" key="2">
    <source>
        <dbReference type="EMBL" id="TCS84086.1"/>
    </source>
</evidence>
<protein>
    <submittedName>
        <fullName evidence="2">Stage V sporulation protein AB</fullName>
    </submittedName>
</protein>
<keyword evidence="3" id="KW-1185">Reference proteome</keyword>
<dbReference type="EMBL" id="SMAB01000002">
    <property type="protein sequence ID" value="TCS84086.1"/>
    <property type="molecule type" value="Genomic_DNA"/>
</dbReference>
<gene>
    <name evidence="2" type="ORF">EDD72_102127</name>
</gene>
<keyword evidence="1" id="KW-0472">Membrane</keyword>
<evidence type="ECO:0000313" key="3">
    <source>
        <dbReference type="Proteomes" id="UP000295788"/>
    </source>
</evidence>
<comment type="caution">
    <text evidence="2">The sequence shown here is derived from an EMBL/GenBank/DDBJ whole genome shotgun (WGS) entry which is preliminary data.</text>
</comment>
<dbReference type="AlphaFoldDB" id="A0A4R3KL64"/>
<accession>A0A4R3KL64</accession>
<feature type="transmembrane region" description="Helical" evidence="1">
    <location>
        <begin position="7"/>
        <end position="35"/>
    </location>
</feature>
<keyword evidence="1" id="KW-0812">Transmembrane</keyword>
<evidence type="ECO:0000256" key="1">
    <source>
        <dbReference type="SAM" id="Phobius"/>
    </source>
</evidence>
<name>A0A4R3KL64_9BACI</name>
<organism evidence="2 3">
    <name type="scientific">Tepidibacillus fermentans</name>
    <dbReference type="NCBI Taxonomy" id="1281767"/>
    <lineage>
        <taxon>Bacteria</taxon>
        <taxon>Bacillati</taxon>
        <taxon>Bacillota</taxon>
        <taxon>Bacilli</taxon>
        <taxon>Bacillales</taxon>
        <taxon>Bacillaceae</taxon>
        <taxon>Tepidibacillus</taxon>
    </lineage>
</organism>
<feature type="transmembrane region" description="Helical" evidence="1">
    <location>
        <begin position="117"/>
        <end position="139"/>
    </location>
</feature>
<feature type="transmembrane region" description="Helical" evidence="1">
    <location>
        <begin position="77"/>
        <end position="97"/>
    </location>
</feature>
<keyword evidence="1" id="KW-1133">Transmembrane helix</keyword>
<dbReference type="Pfam" id="PF13782">
    <property type="entry name" value="SpoVAB"/>
    <property type="match status" value="1"/>
</dbReference>